<dbReference type="AlphaFoldDB" id="A0A810Q276"/>
<reference evidence="2" key="1">
    <citation type="submission" date="2020-09" db="EMBL/GenBank/DDBJ databases">
        <title>New species isolated from human feces.</title>
        <authorList>
            <person name="Kitahara M."/>
            <person name="Shigeno Y."/>
            <person name="Shime M."/>
            <person name="Matsumoto Y."/>
            <person name="Nakamura S."/>
            <person name="Motooka D."/>
            <person name="Fukuoka S."/>
            <person name="Nishikawa H."/>
            <person name="Benno Y."/>
        </authorList>
    </citation>
    <scope>NUCLEOTIDE SEQUENCE</scope>
    <source>
        <strain evidence="2">MM35</strain>
    </source>
</reference>
<accession>A0A810Q276</accession>
<feature type="domain" description="EAL" evidence="1">
    <location>
        <begin position="1"/>
        <end position="261"/>
    </location>
</feature>
<gene>
    <name evidence="2" type="ORF">MM35RIKEN_10650</name>
</gene>
<evidence type="ECO:0000259" key="1">
    <source>
        <dbReference type="PROSITE" id="PS50883"/>
    </source>
</evidence>
<protein>
    <recommendedName>
        <fullName evidence="1">EAL domain-containing protein</fullName>
    </recommendedName>
</protein>
<organism evidence="2 3">
    <name type="scientific">Vescimonas fastidiosa</name>
    <dbReference type="NCBI Taxonomy" id="2714353"/>
    <lineage>
        <taxon>Bacteria</taxon>
        <taxon>Bacillati</taxon>
        <taxon>Bacillota</taxon>
        <taxon>Clostridia</taxon>
        <taxon>Eubacteriales</taxon>
        <taxon>Oscillospiraceae</taxon>
        <taxon>Vescimonas</taxon>
    </lineage>
</organism>
<dbReference type="EMBL" id="AP023415">
    <property type="protein sequence ID" value="BCK78873.1"/>
    <property type="molecule type" value="Genomic_DNA"/>
</dbReference>
<dbReference type="InterPro" id="IPR001633">
    <property type="entry name" value="EAL_dom"/>
</dbReference>
<evidence type="ECO:0000313" key="2">
    <source>
        <dbReference type="EMBL" id="BCK78873.1"/>
    </source>
</evidence>
<dbReference type="RefSeq" id="WP_212819907.1">
    <property type="nucleotide sequence ID" value="NZ_AP023415.1"/>
</dbReference>
<sequence length="266" mass="28571">MDKLNISVTRTIDSGVRPIELKCTPIYDCLFSNVAGLRSRALVNSVDYGTLDPGDYMPALEDDRESASSFTARNLRVVLGALPALQSQARGISLFLLSCPVSLVRRGTLAAEVTRLLRAADPKCAEAVCLSFAPELLRLPPKDLQSALLHIRSLGCKVAVEGFGRADFPMSVLPLAAPDLLLLERDRKGDFPAGMAAYIQFAGALGIQTLAVGVPAETVLRGLNEAQCAYYTPAPGLRTEGRSLYMEKELTDLLSERSVASLAGFN</sequence>
<dbReference type="Proteomes" id="UP000681343">
    <property type="component" value="Chromosome"/>
</dbReference>
<dbReference type="Gene3D" id="3.20.20.450">
    <property type="entry name" value="EAL domain"/>
    <property type="match status" value="1"/>
</dbReference>
<proteinExistence type="predicted"/>
<dbReference type="SUPFAM" id="SSF141868">
    <property type="entry name" value="EAL domain-like"/>
    <property type="match status" value="1"/>
</dbReference>
<evidence type="ECO:0000313" key="3">
    <source>
        <dbReference type="Proteomes" id="UP000681343"/>
    </source>
</evidence>
<keyword evidence="3" id="KW-1185">Reference proteome</keyword>
<name>A0A810Q276_9FIRM</name>
<dbReference type="KEGG" id="vfa:MM35RIKEN_10650"/>
<dbReference type="PROSITE" id="PS50883">
    <property type="entry name" value="EAL"/>
    <property type="match status" value="1"/>
</dbReference>
<dbReference type="Pfam" id="PF00563">
    <property type="entry name" value="EAL"/>
    <property type="match status" value="1"/>
</dbReference>
<dbReference type="InterPro" id="IPR035919">
    <property type="entry name" value="EAL_sf"/>
</dbReference>